<dbReference type="InterPro" id="IPR000182">
    <property type="entry name" value="GNAT_dom"/>
</dbReference>
<reference evidence="4" key="1">
    <citation type="submission" date="2016-02" db="EMBL/GenBank/DDBJ databases">
        <title>Draft genome sequence of Microdochium bolleyi, a fungal endophyte of beachgrass.</title>
        <authorList>
            <consortium name="DOE Joint Genome Institute"/>
            <person name="David A.S."/>
            <person name="May G."/>
            <person name="Haridas S."/>
            <person name="Lim J."/>
            <person name="Wang M."/>
            <person name="Labutti K."/>
            <person name="Lipzen A."/>
            <person name="Barry K."/>
            <person name="Grigoriev I.V."/>
        </authorList>
    </citation>
    <scope>NUCLEOTIDE SEQUENCE [LARGE SCALE GENOMIC DNA]</scope>
    <source>
        <strain evidence="4">J235TASD1</strain>
    </source>
</reference>
<dbReference type="InterPro" id="IPR016181">
    <property type="entry name" value="Acyl_CoA_acyltransferase"/>
</dbReference>
<dbReference type="Gene3D" id="3.40.630.30">
    <property type="match status" value="1"/>
</dbReference>
<dbReference type="AlphaFoldDB" id="A0A136IR98"/>
<feature type="region of interest" description="Disordered" evidence="1">
    <location>
        <begin position="93"/>
        <end position="113"/>
    </location>
</feature>
<dbReference type="PROSITE" id="PS51186">
    <property type="entry name" value="GNAT"/>
    <property type="match status" value="1"/>
</dbReference>
<dbReference type="EMBL" id="KQ964262">
    <property type="protein sequence ID" value="KXJ87462.1"/>
    <property type="molecule type" value="Genomic_DNA"/>
</dbReference>
<sequence>MSHTITIRDGTLADEAHILDLFDSAIEYLPTIGSGDQWGPQLFSKQQSRQEGLSRIVTASVENQKNASPGDLFDMSRDNIPHARILVAESTPTTSGGAVVGQKGVEKGEEEDGEAPAVRVAGLAYQDFVPPNMAANEQYRPSADMINAREGKFVYVWVLVSNFRVDAERRKGGGSALLGRTIELAKAHGKKWVYVDCWTGNDRKLVQYYERQGFSLVKDFLFEKPDGSMWPGSLLELDVEKYNG</sequence>
<accession>A0A136IR98</accession>
<protein>
    <recommendedName>
        <fullName evidence="2">N-acetyltransferase domain-containing protein</fullName>
    </recommendedName>
</protein>
<organism evidence="3 4">
    <name type="scientific">Microdochium bolleyi</name>
    <dbReference type="NCBI Taxonomy" id="196109"/>
    <lineage>
        <taxon>Eukaryota</taxon>
        <taxon>Fungi</taxon>
        <taxon>Dikarya</taxon>
        <taxon>Ascomycota</taxon>
        <taxon>Pezizomycotina</taxon>
        <taxon>Sordariomycetes</taxon>
        <taxon>Xylariomycetidae</taxon>
        <taxon>Xylariales</taxon>
        <taxon>Microdochiaceae</taxon>
        <taxon>Microdochium</taxon>
    </lineage>
</organism>
<evidence type="ECO:0000313" key="3">
    <source>
        <dbReference type="EMBL" id="KXJ87462.1"/>
    </source>
</evidence>
<dbReference type="GO" id="GO:0016747">
    <property type="term" value="F:acyltransferase activity, transferring groups other than amino-acyl groups"/>
    <property type="evidence" value="ECO:0007669"/>
    <property type="project" value="InterPro"/>
</dbReference>
<gene>
    <name evidence="3" type="ORF">Micbo1qcDRAFT_167470</name>
</gene>
<evidence type="ECO:0000259" key="2">
    <source>
        <dbReference type="PROSITE" id="PS51186"/>
    </source>
</evidence>
<feature type="domain" description="N-acetyltransferase" evidence="2">
    <location>
        <begin position="70"/>
        <end position="236"/>
    </location>
</feature>
<keyword evidence="4" id="KW-1185">Reference proteome</keyword>
<dbReference type="Proteomes" id="UP000070501">
    <property type="component" value="Unassembled WGS sequence"/>
</dbReference>
<evidence type="ECO:0000313" key="4">
    <source>
        <dbReference type="Proteomes" id="UP000070501"/>
    </source>
</evidence>
<dbReference type="OrthoDB" id="2821191at2759"/>
<proteinExistence type="predicted"/>
<name>A0A136IR98_9PEZI</name>
<dbReference type="SUPFAM" id="SSF55729">
    <property type="entry name" value="Acyl-CoA N-acyltransferases (Nat)"/>
    <property type="match status" value="1"/>
</dbReference>
<evidence type="ECO:0000256" key="1">
    <source>
        <dbReference type="SAM" id="MobiDB-lite"/>
    </source>
</evidence>
<dbReference type="CDD" id="cd04301">
    <property type="entry name" value="NAT_SF"/>
    <property type="match status" value="1"/>
</dbReference>
<dbReference type="InParanoid" id="A0A136IR98"/>